<evidence type="ECO:0000259" key="1">
    <source>
        <dbReference type="Pfam" id="PF00534"/>
    </source>
</evidence>
<reference evidence="2 3" key="1">
    <citation type="submission" date="2019-03" db="EMBL/GenBank/DDBJ databases">
        <authorList>
            <person name="Zhong Y.L."/>
        </authorList>
    </citation>
    <scope>NUCLEOTIDE SEQUENCE [LARGE SCALE GENOMIC DNA]</scope>
    <source>
        <strain evidence="2 3">W255</strain>
    </source>
</reference>
<keyword evidence="3" id="KW-1185">Reference proteome</keyword>
<dbReference type="CDD" id="cd03801">
    <property type="entry name" value="GT4_PimA-like"/>
    <property type="match status" value="1"/>
</dbReference>
<protein>
    <submittedName>
        <fullName evidence="2">Glycosyltransferase</fullName>
    </submittedName>
</protein>
<dbReference type="OrthoDB" id="1395864at2"/>
<feature type="domain" description="Glycosyl transferase family 1" evidence="1">
    <location>
        <begin position="190"/>
        <end position="347"/>
    </location>
</feature>
<evidence type="ECO:0000313" key="3">
    <source>
        <dbReference type="Proteomes" id="UP000295814"/>
    </source>
</evidence>
<comment type="caution">
    <text evidence="2">The sequence shown here is derived from an EMBL/GenBank/DDBJ whole genome shotgun (WGS) entry which is preliminary data.</text>
</comment>
<dbReference type="InterPro" id="IPR050194">
    <property type="entry name" value="Glycosyltransferase_grp1"/>
</dbReference>
<dbReference type="PANTHER" id="PTHR45947:SF3">
    <property type="entry name" value="SULFOQUINOVOSYL TRANSFERASE SQD2"/>
    <property type="match status" value="1"/>
</dbReference>
<dbReference type="Pfam" id="PF00534">
    <property type="entry name" value="Glycos_transf_1"/>
    <property type="match status" value="1"/>
</dbReference>
<dbReference type="GO" id="GO:0016757">
    <property type="term" value="F:glycosyltransferase activity"/>
    <property type="evidence" value="ECO:0007669"/>
    <property type="project" value="InterPro"/>
</dbReference>
<organism evidence="2 3">
    <name type="scientific">Seonamhaeicola sediminis</name>
    <dbReference type="NCBI Taxonomy" id="2528206"/>
    <lineage>
        <taxon>Bacteria</taxon>
        <taxon>Pseudomonadati</taxon>
        <taxon>Bacteroidota</taxon>
        <taxon>Flavobacteriia</taxon>
        <taxon>Flavobacteriales</taxon>
        <taxon>Flavobacteriaceae</taxon>
    </lineage>
</organism>
<name>A0A562YI08_9FLAO</name>
<dbReference type="Gene3D" id="3.40.50.2000">
    <property type="entry name" value="Glycogen Phosphorylase B"/>
    <property type="match status" value="1"/>
</dbReference>
<keyword evidence="2" id="KW-0808">Transferase</keyword>
<evidence type="ECO:0000313" key="2">
    <source>
        <dbReference type="EMBL" id="TWO34361.1"/>
    </source>
</evidence>
<gene>
    <name evidence="2" type="ORF">E1J38_000495</name>
</gene>
<dbReference type="RefSeq" id="WP_133354969.1">
    <property type="nucleotide sequence ID" value="NZ_SMZJ02000001.1"/>
</dbReference>
<dbReference type="Proteomes" id="UP000295814">
    <property type="component" value="Unassembled WGS sequence"/>
</dbReference>
<dbReference type="AlphaFoldDB" id="A0A562YI08"/>
<dbReference type="EMBL" id="SMZJ02000001">
    <property type="protein sequence ID" value="TWO34361.1"/>
    <property type="molecule type" value="Genomic_DNA"/>
</dbReference>
<proteinExistence type="predicted"/>
<reference evidence="2 3" key="2">
    <citation type="submission" date="2019-07" db="EMBL/GenBank/DDBJ databases">
        <title>Seonamhaeicola sp. W255 draft genome.</title>
        <authorList>
            <person name="Zhang X.-Y."/>
            <person name="Zhang R."/>
            <person name="Zhong Y.-L."/>
            <person name="Du Z.-J."/>
        </authorList>
    </citation>
    <scope>NUCLEOTIDE SEQUENCE [LARGE SCALE GENOMIC DNA]</scope>
    <source>
        <strain evidence="2 3">W255</strain>
    </source>
</reference>
<accession>A0A562YI08</accession>
<sequence length="376" mass="43111">MKLAIISHTEHYKRPDGTLVGWGATVSEINHLLAIFDEVYHIAMLYDTEVPASALPYISDKVHFIPIPSVGGKGFLNKLEVIWKSPKIIQIVSKTLRDVDCFQLRTPTGIGVFLIPYLSVFVKQKGWFKYAGNWNQLQPPLGYRLQRWMLKLQRRTVTINGYWEQQPLHHLSFENPCLTDADIVLGRQIRQDKSLERKITFCFVGRLEREKGVETILSAFHSLSADLVSRIGTIHFVGEGEESTYFKQLANEGNLHVLFHGALPRQEVFEIYKQSHAFLLPTTASEGFPKVIAEAMNFGCIPIVSNISAIGHYIKHNDNGFLLNEVTYEALISMLYTMLNLSEENYKRMLESFDTVVEKFTFSHYNSRIKHDILKF</sequence>
<dbReference type="PANTHER" id="PTHR45947">
    <property type="entry name" value="SULFOQUINOVOSYL TRANSFERASE SQD2"/>
    <property type="match status" value="1"/>
</dbReference>
<dbReference type="SUPFAM" id="SSF53756">
    <property type="entry name" value="UDP-Glycosyltransferase/glycogen phosphorylase"/>
    <property type="match status" value="1"/>
</dbReference>
<dbReference type="InterPro" id="IPR001296">
    <property type="entry name" value="Glyco_trans_1"/>
</dbReference>